<accession>A0A2T4J2T4</accession>
<dbReference type="SUPFAM" id="SSF52317">
    <property type="entry name" value="Class I glutamine amidotransferase-like"/>
    <property type="match status" value="1"/>
</dbReference>
<dbReference type="EMBL" id="PZJX01000003">
    <property type="protein sequence ID" value="PTE12209.1"/>
    <property type="molecule type" value="Genomic_DNA"/>
</dbReference>
<organism evidence="2 3">
    <name type="scientific">Mesorhizobium helmanticense</name>
    <dbReference type="NCBI Taxonomy" id="1776423"/>
    <lineage>
        <taxon>Bacteria</taxon>
        <taxon>Pseudomonadati</taxon>
        <taxon>Pseudomonadota</taxon>
        <taxon>Alphaproteobacteria</taxon>
        <taxon>Hyphomicrobiales</taxon>
        <taxon>Phyllobacteriaceae</taxon>
        <taxon>Mesorhizobium</taxon>
    </lineage>
</organism>
<dbReference type="InterPro" id="IPR029062">
    <property type="entry name" value="Class_I_gatase-like"/>
</dbReference>
<dbReference type="InterPro" id="IPR044992">
    <property type="entry name" value="ChyE-like"/>
</dbReference>
<dbReference type="OrthoDB" id="9813383at2"/>
<dbReference type="Proteomes" id="UP000240259">
    <property type="component" value="Unassembled WGS sequence"/>
</dbReference>
<dbReference type="Gene3D" id="3.40.50.880">
    <property type="match status" value="1"/>
</dbReference>
<evidence type="ECO:0000259" key="1">
    <source>
        <dbReference type="Pfam" id="PF00117"/>
    </source>
</evidence>
<dbReference type="Pfam" id="PF00117">
    <property type="entry name" value="GATase"/>
    <property type="match status" value="1"/>
</dbReference>
<keyword evidence="2" id="KW-0808">Transferase</keyword>
<dbReference type="CDD" id="cd01741">
    <property type="entry name" value="GATase1_1"/>
    <property type="match status" value="1"/>
</dbReference>
<proteinExistence type="predicted"/>
<dbReference type="GO" id="GO:0005829">
    <property type="term" value="C:cytosol"/>
    <property type="evidence" value="ECO:0007669"/>
    <property type="project" value="TreeGrafter"/>
</dbReference>
<evidence type="ECO:0000313" key="3">
    <source>
        <dbReference type="Proteomes" id="UP000240259"/>
    </source>
</evidence>
<evidence type="ECO:0000313" key="2">
    <source>
        <dbReference type="EMBL" id="PTE12209.1"/>
    </source>
</evidence>
<dbReference type="PANTHER" id="PTHR42695">
    <property type="entry name" value="GLUTAMINE AMIDOTRANSFERASE YLR126C-RELATED"/>
    <property type="match status" value="1"/>
</dbReference>
<dbReference type="GO" id="GO:0016740">
    <property type="term" value="F:transferase activity"/>
    <property type="evidence" value="ECO:0007669"/>
    <property type="project" value="UniProtKB-KW"/>
</dbReference>
<dbReference type="RefSeq" id="WP_107647383.1">
    <property type="nucleotide sequence ID" value="NZ_PZJX01000003.1"/>
</dbReference>
<name>A0A2T4J2T4_9HYPH</name>
<feature type="domain" description="Glutamine amidotransferase" evidence="1">
    <location>
        <begin position="41"/>
        <end position="175"/>
    </location>
</feature>
<dbReference type="PROSITE" id="PS51273">
    <property type="entry name" value="GATASE_TYPE_1"/>
    <property type="match status" value="1"/>
</dbReference>
<dbReference type="AlphaFoldDB" id="A0A2T4J2T4"/>
<dbReference type="InterPro" id="IPR017926">
    <property type="entry name" value="GATASE"/>
</dbReference>
<keyword evidence="2" id="KW-0315">Glutamine amidotransferase</keyword>
<comment type="caution">
    <text evidence="2">The sequence shown here is derived from an EMBL/GenBank/DDBJ whole genome shotgun (WGS) entry which is preliminary data.</text>
</comment>
<sequence>MKRILLVRHNEDPGDDGVQTTLSASGHEISTVKPFKGEPIDLGGIDGAVIYGGPFSVFDTDSHPFLNDESRLIGHCLEEGLPLLGICQGAQQIAWHLGAHVGPVASGVKEFGYYEVTPTAQAGDFLDRPLFLPQNHWHTFGLPADAVHLASSEAFANQAFRVGETTFALQFHAEQGPAGFRRWQARQDAPYGDLGVQGRAEQDLLMEAHHQAQSAWFSGFVSRLFG</sequence>
<reference evidence="2 3" key="1">
    <citation type="submission" date="2018-03" db="EMBL/GenBank/DDBJ databases">
        <title>Genome sequence of the symbiotic type strain Mesorhizobium helmanticense CSLC115NT isolated from Lotus corniculatus nodules.</title>
        <authorList>
            <person name="Sannazzaro A.I."/>
            <person name="Torres Tejerizo G.A."/>
            <person name="Dip D."/>
            <person name="Caballero M."/>
            <person name="Pistorio M."/>
            <person name="Estrella M.J."/>
        </authorList>
    </citation>
    <scope>NUCLEOTIDE SEQUENCE [LARGE SCALE GENOMIC DNA]</scope>
    <source>
        <strain evidence="2 3">CSLC115N</strain>
    </source>
</reference>
<protein>
    <submittedName>
        <fullName evidence="2">Glutamine amidotransferase</fullName>
    </submittedName>
</protein>
<dbReference type="PANTHER" id="PTHR42695:SF5">
    <property type="entry name" value="GLUTAMINE AMIDOTRANSFERASE YLR126C-RELATED"/>
    <property type="match status" value="1"/>
</dbReference>
<keyword evidence="3" id="KW-1185">Reference proteome</keyword>
<gene>
    <name evidence="2" type="ORF">C9427_01055</name>
</gene>